<evidence type="ECO:0000256" key="9">
    <source>
        <dbReference type="ARBA" id="ARBA00023136"/>
    </source>
</evidence>
<proteinExistence type="inferred from homology"/>
<reference evidence="12 13" key="1">
    <citation type="submission" date="2016-11" db="EMBL/GenBank/DDBJ databases">
        <authorList>
            <person name="Jaros S."/>
            <person name="Januszkiewicz K."/>
            <person name="Wedrychowicz H."/>
        </authorList>
    </citation>
    <scope>NUCLEOTIDE SEQUENCE [LARGE SCALE GENOMIC DNA]</scope>
    <source>
        <strain evidence="12 13">DSM 16112</strain>
    </source>
</reference>
<keyword evidence="9 10" id="KW-0472">Membrane</keyword>
<keyword evidence="13" id="KW-1185">Reference proteome</keyword>
<keyword evidence="4" id="KW-1003">Cell membrane</keyword>
<name>A0A1M4UR81_9BURK</name>
<dbReference type="InterPro" id="IPR000983">
    <property type="entry name" value="Bac_GSPG_pilin"/>
</dbReference>
<keyword evidence="8 10" id="KW-1133">Transmembrane helix</keyword>
<sequence>MTQKHLARLPHHAGHLDRLTGARRTRGFTLAEMLVVVAIIALLAGLVGPRVIGIFSGTQTKAAKAQISQFENAIEAFYFDMKRYPTAQEGLQALFSRPVSGASANWNGPYLKGSSLPDDPWGNPYRYINPGPNGGVMIVSYGSDGTEGGQGDAADISNQ</sequence>
<evidence type="ECO:0000313" key="13">
    <source>
        <dbReference type="Proteomes" id="UP000184327"/>
    </source>
</evidence>
<dbReference type="GO" id="GO:0015628">
    <property type="term" value="P:protein secretion by the type II secretion system"/>
    <property type="evidence" value="ECO:0007669"/>
    <property type="project" value="InterPro"/>
</dbReference>
<evidence type="ECO:0000256" key="10">
    <source>
        <dbReference type="SAM" id="Phobius"/>
    </source>
</evidence>
<dbReference type="InterPro" id="IPR012902">
    <property type="entry name" value="N_methyl_site"/>
</dbReference>
<dbReference type="STRING" id="1122156.SAMN02745117_00547"/>
<feature type="domain" description="Type II secretion system protein GspG C-terminal" evidence="11">
    <location>
        <begin position="51"/>
        <end position="158"/>
    </location>
</feature>
<dbReference type="Pfam" id="PF08334">
    <property type="entry name" value="T2SSG"/>
    <property type="match status" value="1"/>
</dbReference>
<dbReference type="AlphaFoldDB" id="A0A1M4UR81"/>
<comment type="similarity">
    <text evidence="2">Belongs to the GSP G family.</text>
</comment>
<dbReference type="NCBIfam" id="TIGR02532">
    <property type="entry name" value="IV_pilin_GFxxxE"/>
    <property type="match status" value="1"/>
</dbReference>
<dbReference type="RefSeq" id="WP_073354431.1">
    <property type="nucleotide sequence ID" value="NZ_FQUZ01000004.1"/>
</dbReference>
<dbReference type="InterPro" id="IPR013545">
    <property type="entry name" value="T2SS_protein-GspG_C"/>
</dbReference>
<protein>
    <recommendedName>
        <fullName evidence="3">Type II secretion system core protein G</fullName>
    </recommendedName>
</protein>
<dbReference type="PANTHER" id="PTHR30093:SF45">
    <property type="entry name" value="TYPE II SECRETION SYSTEM CORE PROTEIN G"/>
    <property type="match status" value="1"/>
</dbReference>
<accession>A0A1M4UR81</accession>
<dbReference type="GO" id="GO:0005886">
    <property type="term" value="C:plasma membrane"/>
    <property type="evidence" value="ECO:0007669"/>
    <property type="project" value="UniProtKB-SubCell"/>
</dbReference>
<dbReference type="InterPro" id="IPR045584">
    <property type="entry name" value="Pilin-like"/>
</dbReference>
<organism evidence="12 13">
    <name type="scientific">Lampropedia hyalina DSM 16112</name>
    <dbReference type="NCBI Taxonomy" id="1122156"/>
    <lineage>
        <taxon>Bacteria</taxon>
        <taxon>Pseudomonadati</taxon>
        <taxon>Pseudomonadota</taxon>
        <taxon>Betaproteobacteria</taxon>
        <taxon>Burkholderiales</taxon>
        <taxon>Comamonadaceae</taxon>
        <taxon>Lampropedia</taxon>
    </lineage>
</organism>
<dbReference type="NCBIfam" id="TIGR01710">
    <property type="entry name" value="typeII_sec_gspG"/>
    <property type="match status" value="1"/>
</dbReference>
<evidence type="ECO:0000256" key="1">
    <source>
        <dbReference type="ARBA" id="ARBA00004377"/>
    </source>
</evidence>
<evidence type="ECO:0000256" key="7">
    <source>
        <dbReference type="ARBA" id="ARBA00022692"/>
    </source>
</evidence>
<evidence type="ECO:0000256" key="4">
    <source>
        <dbReference type="ARBA" id="ARBA00022475"/>
    </source>
</evidence>
<dbReference type="Gene3D" id="3.30.700.10">
    <property type="entry name" value="Glycoprotein, Type 4 Pilin"/>
    <property type="match status" value="1"/>
</dbReference>
<dbReference type="PRINTS" id="PR00813">
    <property type="entry name" value="BCTERIALGSPG"/>
</dbReference>
<dbReference type="InterPro" id="IPR010054">
    <property type="entry name" value="Type2_sec_GspG"/>
</dbReference>
<dbReference type="Pfam" id="PF07963">
    <property type="entry name" value="N_methyl"/>
    <property type="match status" value="1"/>
</dbReference>
<dbReference type="EMBL" id="FQUZ01000004">
    <property type="protein sequence ID" value="SHE59110.1"/>
    <property type="molecule type" value="Genomic_DNA"/>
</dbReference>
<keyword evidence="7 10" id="KW-0812">Transmembrane</keyword>
<dbReference type="Proteomes" id="UP000184327">
    <property type="component" value="Unassembled WGS sequence"/>
</dbReference>
<evidence type="ECO:0000256" key="8">
    <source>
        <dbReference type="ARBA" id="ARBA00022989"/>
    </source>
</evidence>
<evidence type="ECO:0000259" key="11">
    <source>
        <dbReference type="Pfam" id="PF08334"/>
    </source>
</evidence>
<comment type="subcellular location">
    <subcellularLocation>
        <location evidence="1">Cell inner membrane</location>
        <topology evidence="1">Single-pass membrane protein</topology>
    </subcellularLocation>
</comment>
<dbReference type="GO" id="GO:0015627">
    <property type="term" value="C:type II protein secretion system complex"/>
    <property type="evidence" value="ECO:0007669"/>
    <property type="project" value="InterPro"/>
</dbReference>
<dbReference type="SUPFAM" id="SSF54523">
    <property type="entry name" value="Pili subunits"/>
    <property type="match status" value="1"/>
</dbReference>
<gene>
    <name evidence="12" type="ORF">SAMN02745117_00547</name>
</gene>
<evidence type="ECO:0000313" key="12">
    <source>
        <dbReference type="EMBL" id="SHE59110.1"/>
    </source>
</evidence>
<evidence type="ECO:0000256" key="5">
    <source>
        <dbReference type="ARBA" id="ARBA00022481"/>
    </source>
</evidence>
<evidence type="ECO:0000256" key="3">
    <source>
        <dbReference type="ARBA" id="ARBA00020042"/>
    </source>
</evidence>
<keyword evidence="5" id="KW-0488">Methylation</keyword>
<feature type="transmembrane region" description="Helical" evidence="10">
    <location>
        <begin position="28"/>
        <end position="48"/>
    </location>
</feature>
<dbReference type="PANTHER" id="PTHR30093">
    <property type="entry name" value="GENERAL SECRETION PATHWAY PROTEIN G"/>
    <property type="match status" value="1"/>
</dbReference>
<dbReference type="OrthoDB" id="9795612at2"/>
<evidence type="ECO:0000256" key="6">
    <source>
        <dbReference type="ARBA" id="ARBA00022519"/>
    </source>
</evidence>
<evidence type="ECO:0000256" key="2">
    <source>
        <dbReference type="ARBA" id="ARBA00009984"/>
    </source>
</evidence>
<keyword evidence="6" id="KW-0997">Cell inner membrane</keyword>